<name>A0ACB8CM87_DERSI</name>
<evidence type="ECO:0000313" key="1">
    <source>
        <dbReference type="EMBL" id="KAH7945987.1"/>
    </source>
</evidence>
<keyword evidence="2" id="KW-1185">Reference proteome</keyword>
<comment type="caution">
    <text evidence="1">The sequence shown here is derived from an EMBL/GenBank/DDBJ whole genome shotgun (WGS) entry which is preliminary data.</text>
</comment>
<dbReference type="Proteomes" id="UP000821865">
    <property type="component" value="Chromosome 6"/>
</dbReference>
<sequence>MLSSSSSNGEREQIVGSISASAETSIQDEPYNAPIVPRSTASVISATELRVAEVTTLPSFTAEPEVTEPQQGDSEEASLRVLRSIHPSSATPAHVVHHSRSREATPVSTAAAAAATERTRGGGNGNGGNPSIDNILSGIIQLLGGDMNLPRPPSMRLPPPPLPPHSSQQHHHHKPPSRINNRGPPNFNFPPPPPRPPQLPPHPPHPPPHPPHPPHSAPPRPRPSLPHLPPPHPGHFDTIPRPPPPNFHFPPVNHPNHPHHPQQHIHIVPLPHPPTVYPTPSDVSQLLGLNDPDRQQRPHHHQDGHQRPAPPPPATHDTDQYEATPALSELPPANNNGPEQPTMHRETVRDNGPEVMATATEHLPPSKSTIVLIHEAPVSSSPVEEVTPTSASDDAAVEETRHEEDTRHDVRPTMTEGDLEPSGKVPSGPVSGWLPVFLDSSVRANSSRVSVNTAEEPEIITEPTEPSVFDITVMHSIGTVSNVVTPSQTIRPTFSTTAPSIEVGTSTESSSTDPDEVEGTQPSDGEAEPPSSSPTSKTSNADRDPEVIYGTPKLESTPSTDPATTLQSSLRSTTMVGLSNTHTANENESDVVMTLSGKGTLVPDVTHTRPPVKHNQSPTGRPIVIPVEIEDVRPVIGFPPELSHGFPRPQDGHGPQRPGGSTSRPRPKEPTGPPRKTTSKPGSSPRRRPGYRPKHNTTLVRIDTCIVGDDSTCDSQLNEWCKAELGVSSCHCRPGFTRTIPRGPCSPVINVGLTLKLDRLGDQKLVFNRHYRNPESEDYRLLEYEAKQALHSLFSKSSFSRLFVDATVNRFQSAGSKIMMNATVQLEDNDITRVPSVKHVNECNDVSLNDCSKNAVCENVFGTFRCTCKAGYTDKYPDTKWKSGRTCNACAPDYCNNRGDCRIANGQRECSCRGKYIGSRCDIDGEVLGVALGASITAVIIIVLTLVCLCLWNRRWKREQHKAEVMSAHSVGSLGYLSKASTLGPAYRVSVEDRLRWQHIADAMGNIYVQPEASAPPKTPTGFATPGRVRSPSPQEENHYSHIQRPRSRGAMYGPPPSHNPYEYESQKREMYAPVTPYYKTASHHTMYS</sequence>
<accession>A0ACB8CM87</accession>
<evidence type="ECO:0000313" key="2">
    <source>
        <dbReference type="Proteomes" id="UP000821865"/>
    </source>
</evidence>
<proteinExistence type="predicted"/>
<reference evidence="1" key="1">
    <citation type="submission" date="2020-05" db="EMBL/GenBank/DDBJ databases">
        <title>Large-scale comparative analyses of tick genomes elucidate their genetic diversity and vector capacities.</title>
        <authorList>
            <person name="Jia N."/>
            <person name="Wang J."/>
            <person name="Shi W."/>
            <person name="Du L."/>
            <person name="Sun Y."/>
            <person name="Zhan W."/>
            <person name="Jiang J."/>
            <person name="Wang Q."/>
            <person name="Zhang B."/>
            <person name="Ji P."/>
            <person name="Sakyi L.B."/>
            <person name="Cui X."/>
            <person name="Yuan T."/>
            <person name="Jiang B."/>
            <person name="Yang W."/>
            <person name="Lam T.T.-Y."/>
            <person name="Chang Q."/>
            <person name="Ding S."/>
            <person name="Wang X."/>
            <person name="Zhu J."/>
            <person name="Ruan X."/>
            <person name="Zhao L."/>
            <person name="Wei J."/>
            <person name="Que T."/>
            <person name="Du C."/>
            <person name="Cheng J."/>
            <person name="Dai P."/>
            <person name="Han X."/>
            <person name="Huang E."/>
            <person name="Gao Y."/>
            <person name="Liu J."/>
            <person name="Shao H."/>
            <person name="Ye R."/>
            <person name="Li L."/>
            <person name="Wei W."/>
            <person name="Wang X."/>
            <person name="Wang C."/>
            <person name="Yang T."/>
            <person name="Huo Q."/>
            <person name="Li W."/>
            <person name="Guo W."/>
            <person name="Chen H."/>
            <person name="Zhou L."/>
            <person name="Ni X."/>
            <person name="Tian J."/>
            <person name="Zhou Y."/>
            <person name="Sheng Y."/>
            <person name="Liu T."/>
            <person name="Pan Y."/>
            <person name="Xia L."/>
            <person name="Li J."/>
            <person name="Zhao F."/>
            <person name="Cao W."/>
        </authorList>
    </citation>
    <scope>NUCLEOTIDE SEQUENCE</scope>
    <source>
        <strain evidence="1">Dsil-2018</strain>
    </source>
</reference>
<protein>
    <submittedName>
        <fullName evidence="1">Uncharacterized protein</fullName>
    </submittedName>
</protein>
<gene>
    <name evidence="1" type="ORF">HPB49_018673</name>
</gene>
<organism evidence="1 2">
    <name type="scientific">Dermacentor silvarum</name>
    <name type="common">Tick</name>
    <dbReference type="NCBI Taxonomy" id="543639"/>
    <lineage>
        <taxon>Eukaryota</taxon>
        <taxon>Metazoa</taxon>
        <taxon>Ecdysozoa</taxon>
        <taxon>Arthropoda</taxon>
        <taxon>Chelicerata</taxon>
        <taxon>Arachnida</taxon>
        <taxon>Acari</taxon>
        <taxon>Parasitiformes</taxon>
        <taxon>Ixodida</taxon>
        <taxon>Ixodoidea</taxon>
        <taxon>Ixodidae</taxon>
        <taxon>Rhipicephalinae</taxon>
        <taxon>Dermacentor</taxon>
    </lineage>
</organism>
<dbReference type="EMBL" id="CM023475">
    <property type="protein sequence ID" value="KAH7945987.1"/>
    <property type="molecule type" value="Genomic_DNA"/>
</dbReference>